<dbReference type="GO" id="GO:0000026">
    <property type="term" value="F:alpha-1,2-mannosyltransferase activity"/>
    <property type="evidence" value="ECO:0007669"/>
    <property type="project" value="TreeGrafter"/>
</dbReference>
<name>A0A0C9TBE7_SPHS4</name>
<dbReference type="InterPro" id="IPR029044">
    <property type="entry name" value="Nucleotide-diphossugar_trans"/>
</dbReference>
<keyword evidence="11" id="KW-1185">Reference proteome</keyword>
<evidence type="ECO:0000256" key="9">
    <source>
        <dbReference type="SAM" id="MobiDB-lite"/>
    </source>
</evidence>
<feature type="non-terminal residue" evidence="10">
    <location>
        <position position="537"/>
    </location>
</feature>
<feature type="region of interest" description="Disordered" evidence="9">
    <location>
        <begin position="365"/>
        <end position="399"/>
    </location>
</feature>
<sequence>PLPLNATLSDRLTAFRTAPGAGWEPATFVKWNLETCSNVVPNHNKDLLAKSTLVWASLNSSEIMGHREKMAGFLEQKEREGAFHDPVHVSEGGKGLVGRGRGIVFTAGNADTLSRVITALRLIRHHHHCHLPALIFHFPSEAPPKDSSLRSDLALLNAKLVAATGRARDPSRQKNYHLKAQSIVDAPFSEVLYLDSDNLPADNPELLFDMLNYKRLGVYFTPDYWKTSASNPIWQIMGVQCRDEWEQEAGQIVVDKTRHLDAMLLSLYMLVDWEWWFYFSDGDKDVFRFAFLSLRKRWALPGRYVGGGGLPRGTLSGDFCAHTMQQYDNAGKPFFVHYNLLKQIPSGVYRGFTWGRTKQVKAYPEPSIPVEEGLTKDEKMKKNPLKPHTPSQNPHYPPYPDPTIRGPTDVEADMLANADDEGRAIYTGNEEVRRRAALERGIRPYFHGGGNSAFCIDMRWEDPEPKRERIRVFKDVKEGEDKKDGEDKKGRWVGGQEVGIDWSENPLEIAQWSDDPRLRQFEDVMYDLGFQPSGVGF</sequence>
<evidence type="ECO:0000313" key="10">
    <source>
        <dbReference type="EMBL" id="KIJ26403.1"/>
    </source>
</evidence>
<dbReference type="GO" id="GO:0046354">
    <property type="term" value="P:mannan biosynthetic process"/>
    <property type="evidence" value="ECO:0007669"/>
    <property type="project" value="TreeGrafter"/>
</dbReference>
<evidence type="ECO:0000256" key="5">
    <source>
        <dbReference type="ARBA" id="ARBA00022968"/>
    </source>
</evidence>
<keyword evidence="4" id="KW-0812">Transmembrane</keyword>
<dbReference type="AlphaFoldDB" id="A0A0C9TBE7"/>
<protein>
    <submittedName>
        <fullName evidence="10">Glycosyltransferase family 71 protein</fullName>
    </submittedName>
</protein>
<evidence type="ECO:0000256" key="6">
    <source>
        <dbReference type="ARBA" id="ARBA00022989"/>
    </source>
</evidence>
<dbReference type="EMBL" id="KN837370">
    <property type="protein sequence ID" value="KIJ26403.1"/>
    <property type="molecule type" value="Genomic_DNA"/>
</dbReference>
<evidence type="ECO:0000313" key="11">
    <source>
        <dbReference type="Proteomes" id="UP000054279"/>
    </source>
</evidence>
<comment type="subcellular location">
    <subcellularLocation>
        <location evidence="1">Golgi apparatus membrane</location>
        <topology evidence="1">Single-pass type II membrane protein</topology>
    </subcellularLocation>
</comment>
<dbReference type="InterPro" id="IPR022751">
    <property type="entry name" value="Alpha_mannosyltransferase"/>
</dbReference>
<evidence type="ECO:0000256" key="1">
    <source>
        <dbReference type="ARBA" id="ARBA00004323"/>
    </source>
</evidence>
<accession>A0A0C9TBE7</accession>
<dbReference type="GO" id="GO:0000139">
    <property type="term" value="C:Golgi membrane"/>
    <property type="evidence" value="ECO:0007669"/>
    <property type="project" value="UniProtKB-SubCell"/>
</dbReference>
<keyword evidence="3 10" id="KW-0808">Transferase</keyword>
<keyword evidence="6" id="KW-1133">Transmembrane helix</keyword>
<dbReference type="PANTHER" id="PTHR31646:SF1">
    <property type="entry name" value="ALPHA-1,2-MANNOSYLTRANSFERASE MNN2"/>
    <property type="match status" value="1"/>
</dbReference>
<evidence type="ECO:0000256" key="4">
    <source>
        <dbReference type="ARBA" id="ARBA00022692"/>
    </source>
</evidence>
<organism evidence="10 11">
    <name type="scientific">Sphaerobolus stellatus (strain SS14)</name>
    <dbReference type="NCBI Taxonomy" id="990650"/>
    <lineage>
        <taxon>Eukaryota</taxon>
        <taxon>Fungi</taxon>
        <taxon>Dikarya</taxon>
        <taxon>Basidiomycota</taxon>
        <taxon>Agaricomycotina</taxon>
        <taxon>Agaricomycetes</taxon>
        <taxon>Phallomycetidae</taxon>
        <taxon>Geastrales</taxon>
        <taxon>Sphaerobolaceae</taxon>
        <taxon>Sphaerobolus</taxon>
    </lineage>
</organism>
<dbReference type="Pfam" id="PF11051">
    <property type="entry name" value="Mannosyl_trans3"/>
    <property type="match status" value="2"/>
</dbReference>
<proteinExistence type="inferred from homology"/>
<reference evidence="10 11" key="1">
    <citation type="submission" date="2014-06" db="EMBL/GenBank/DDBJ databases">
        <title>Evolutionary Origins and Diversification of the Mycorrhizal Mutualists.</title>
        <authorList>
            <consortium name="DOE Joint Genome Institute"/>
            <consortium name="Mycorrhizal Genomics Consortium"/>
            <person name="Kohler A."/>
            <person name="Kuo A."/>
            <person name="Nagy L.G."/>
            <person name="Floudas D."/>
            <person name="Copeland A."/>
            <person name="Barry K.W."/>
            <person name="Cichocki N."/>
            <person name="Veneault-Fourrey C."/>
            <person name="LaButti K."/>
            <person name="Lindquist E.A."/>
            <person name="Lipzen A."/>
            <person name="Lundell T."/>
            <person name="Morin E."/>
            <person name="Murat C."/>
            <person name="Riley R."/>
            <person name="Ohm R."/>
            <person name="Sun H."/>
            <person name="Tunlid A."/>
            <person name="Henrissat B."/>
            <person name="Grigoriev I.V."/>
            <person name="Hibbett D.S."/>
            <person name="Martin F."/>
        </authorList>
    </citation>
    <scope>NUCLEOTIDE SEQUENCE [LARGE SCALE GENOMIC DNA]</scope>
    <source>
        <strain evidence="10 11">SS14</strain>
    </source>
</reference>
<keyword evidence="8" id="KW-0472">Membrane</keyword>
<dbReference type="HOGENOM" id="CLU_027806_0_0_1"/>
<dbReference type="SUPFAM" id="SSF53448">
    <property type="entry name" value="Nucleotide-diphospho-sugar transferases"/>
    <property type="match status" value="1"/>
</dbReference>
<gene>
    <name evidence="10" type="ORF">M422DRAFT_192259</name>
</gene>
<dbReference type="OrthoDB" id="430354at2759"/>
<dbReference type="Proteomes" id="UP000054279">
    <property type="component" value="Unassembled WGS sequence"/>
</dbReference>
<evidence type="ECO:0000256" key="3">
    <source>
        <dbReference type="ARBA" id="ARBA00022679"/>
    </source>
</evidence>
<keyword evidence="5" id="KW-0735">Signal-anchor</keyword>
<dbReference type="PANTHER" id="PTHR31646">
    <property type="entry name" value="ALPHA-1,2-MANNOSYLTRANSFERASE MNN2"/>
    <property type="match status" value="1"/>
</dbReference>
<evidence type="ECO:0000256" key="8">
    <source>
        <dbReference type="ARBA" id="ARBA00023136"/>
    </source>
</evidence>
<comment type="similarity">
    <text evidence="2">Belongs to the MNN1/MNT family.</text>
</comment>
<evidence type="ECO:0000256" key="2">
    <source>
        <dbReference type="ARBA" id="ARBA00009105"/>
    </source>
</evidence>
<keyword evidence="7" id="KW-0333">Golgi apparatus</keyword>
<evidence type="ECO:0000256" key="7">
    <source>
        <dbReference type="ARBA" id="ARBA00023034"/>
    </source>
</evidence>